<accession>A0A6J7JCY9</accession>
<evidence type="ECO:0000256" key="2">
    <source>
        <dbReference type="ARBA" id="ARBA00009045"/>
    </source>
</evidence>
<evidence type="ECO:0000256" key="7">
    <source>
        <dbReference type="SAM" id="Phobius"/>
    </source>
</evidence>
<evidence type="ECO:0000256" key="3">
    <source>
        <dbReference type="ARBA" id="ARBA00022692"/>
    </source>
</evidence>
<proteinExistence type="inferred from homology"/>
<evidence type="ECO:0000256" key="1">
    <source>
        <dbReference type="ARBA" id="ARBA00004141"/>
    </source>
</evidence>
<dbReference type="SUPFAM" id="SSF144091">
    <property type="entry name" value="Rhomboid-like"/>
    <property type="match status" value="1"/>
</dbReference>
<dbReference type="PANTHER" id="PTHR43731:SF14">
    <property type="entry name" value="PRESENILIN-ASSOCIATED RHOMBOID-LIKE PROTEIN, MITOCHONDRIAL"/>
    <property type="match status" value="1"/>
</dbReference>
<dbReference type="AlphaFoldDB" id="A0A6J7JCY9"/>
<feature type="transmembrane region" description="Helical" evidence="7">
    <location>
        <begin position="216"/>
        <end position="233"/>
    </location>
</feature>
<dbReference type="InterPro" id="IPR022764">
    <property type="entry name" value="Peptidase_S54_rhomboid_dom"/>
</dbReference>
<reference evidence="9" key="1">
    <citation type="submission" date="2020-05" db="EMBL/GenBank/DDBJ databases">
        <authorList>
            <person name="Chiriac C."/>
            <person name="Salcher M."/>
            <person name="Ghai R."/>
            <person name="Kavagutti S V."/>
        </authorList>
    </citation>
    <scope>NUCLEOTIDE SEQUENCE</scope>
</reference>
<protein>
    <submittedName>
        <fullName evidence="9">Unannotated protein</fullName>
    </submittedName>
</protein>
<evidence type="ECO:0000256" key="5">
    <source>
        <dbReference type="ARBA" id="ARBA00022989"/>
    </source>
</evidence>
<organism evidence="9">
    <name type="scientific">freshwater metagenome</name>
    <dbReference type="NCBI Taxonomy" id="449393"/>
    <lineage>
        <taxon>unclassified sequences</taxon>
        <taxon>metagenomes</taxon>
        <taxon>ecological metagenomes</taxon>
    </lineage>
</organism>
<feature type="transmembrane region" description="Helical" evidence="7">
    <location>
        <begin position="114"/>
        <end position="133"/>
    </location>
</feature>
<evidence type="ECO:0000256" key="4">
    <source>
        <dbReference type="ARBA" id="ARBA00022801"/>
    </source>
</evidence>
<dbReference type="InterPro" id="IPR035952">
    <property type="entry name" value="Rhomboid-like_sf"/>
</dbReference>
<keyword evidence="5 7" id="KW-1133">Transmembrane helix</keyword>
<feature type="domain" description="Peptidase S54 rhomboid" evidence="8">
    <location>
        <begin position="104"/>
        <end position="233"/>
    </location>
</feature>
<dbReference type="GO" id="GO:0016020">
    <property type="term" value="C:membrane"/>
    <property type="evidence" value="ECO:0007669"/>
    <property type="project" value="UniProtKB-SubCell"/>
</dbReference>
<feature type="transmembrane region" description="Helical" evidence="7">
    <location>
        <begin position="145"/>
        <end position="162"/>
    </location>
</feature>
<keyword evidence="4" id="KW-0378">Hydrolase</keyword>
<dbReference type="PANTHER" id="PTHR43731">
    <property type="entry name" value="RHOMBOID PROTEASE"/>
    <property type="match status" value="1"/>
</dbReference>
<dbReference type="InterPro" id="IPR050925">
    <property type="entry name" value="Rhomboid_protease_S54"/>
</dbReference>
<dbReference type="Pfam" id="PF01694">
    <property type="entry name" value="Rhomboid"/>
    <property type="match status" value="1"/>
</dbReference>
<sequence length="271" mass="28341">MATCYRHPSRETGVACSNCDRPICPDCMTSTPVGMRCPECAKQKTRVHTIGSLAGTHAPQLTQAIIAVCVVAFIAGGNFGVGGGPEASWIDRQGWLYGPQVADGEWWRLVTGGFLHADLLHIALNMVLLWFLGSQIEARLGPARFGLVYLTGLLGGSLGALIQTQGVTVGASGAVFGLAGYLLVEMRRQGLNPFQSQLGFLIIINLVLSFRPGVSWGGHLGGLVFGALAALALQEGARRGPRWLGLALCGALCLVAAVAAISVAEPFGAFA</sequence>
<dbReference type="Gene3D" id="1.20.1540.10">
    <property type="entry name" value="Rhomboid-like"/>
    <property type="match status" value="1"/>
</dbReference>
<dbReference type="GO" id="GO:0004252">
    <property type="term" value="F:serine-type endopeptidase activity"/>
    <property type="evidence" value="ECO:0007669"/>
    <property type="project" value="InterPro"/>
</dbReference>
<evidence type="ECO:0000256" key="6">
    <source>
        <dbReference type="ARBA" id="ARBA00023136"/>
    </source>
</evidence>
<comment type="similarity">
    <text evidence="2">Belongs to the peptidase S54 family.</text>
</comment>
<dbReference type="EMBL" id="CAFBMK010000247">
    <property type="protein sequence ID" value="CAB4941258.1"/>
    <property type="molecule type" value="Genomic_DNA"/>
</dbReference>
<feature type="transmembrane region" description="Helical" evidence="7">
    <location>
        <begin position="191"/>
        <end position="210"/>
    </location>
</feature>
<comment type="subcellular location">
    <subcellularLocation>
        <location evidence="1">Membrane</location>
        <topology evidence="1">Multi-pass membrane protein</topology>
    </subcellularLocation>
</comment>
<feature type="transmembrane region" description="Helical" evidence="7">
    <location>
        <begin position="61"/>
        <end position="81"/>
    </location>
</feature>
<keyword evidence="6 7" id="KW-0472">Membrane</keyword>
<feature type="transmembrane region" description="Helical" evidence="7">
    <location>
        <begin position="168"/>
        <end position="184"/>
    </location>
</feature>
<gene>
    <name evidence="9" type="ORF">UFOPK3564_02967</name>
</gene>
<feature type="transmembrane region" description="Helical" evidence="7">
    <location>
        <begin position="245"/>
        <end position="264"/>
    </location>
</feature>
<keyword evidence="3 7" id="KW-0812">Transmembrane</keyword>
<name>A0A6J7JCY9_9ZZZZ</name>
<evidence type="ECO:0000313" key="9">
    <source>
        <dbReference type="EMBL" id="CAB4941258.1"/>
    </source>
</evidence>
<evidence type="ECO:0000259" key="8">
    <source>
        <dbReference type="Pfam" id="PF01694"/>
    </source>
</evidence>